<sequence length="329" mass="34756">MAYKFLMTAPALGAAGRQVLADAGCEVDYLTEANNPTEVEQRMATHAYDAVISRTVTLSEQAIAACPSLKIICKHGVGVTNIDVAAASARGIPVLTTPATNAQSVAELTIGLMLSAARQLPFFQQEIAAGRWTRTSLGSELQGKTLGLVGFGEIGRRVAGIAGAIGMSVRFFDPAVAPGTPTGGAHQCASLDELLPLSHVLSLHCPVSDATRQMLRADTLAQLPERAIVINTSRGELIDEPALVQALQQGHLAGAGLDTFAQEPLPEAHPFRQLSNIVMTPHIGGTTPEALDAVARSAAQQCLDFLQQRRINLRACVNPNALKNEDMKQ</sequence>
<dbReference type="AlphaFoldDB" id="A0A4P8YKL2"/>
<dbReference type="CDD" id="cd12173">
    <property type="entry name" value="PGDH_4"/>
    <property type="match status" value="1"/>
</dbReference>
<dbReference type="Pfam" id="PF00389">
    <property type="entry name" value="2-Hacid_dh"/>
    <property type="match status" value="1"/>
</dbReference>
<evidence type="ECO:0000256" key="4">
    <source>
        <dbReference type="RuleBase" id="RU003719"/>
    </source>
</evidence>
<dbReference type="OrthoDB" id="9805416at2"/>
<evidence type="ECO:0000313" key="7">
    <source>
        <dbReference type="EMBL" id="QCT21300.1"/>
    </source>
</evidence>
<organism evidence="7 8">
    <name type="scientific">Jejubacter calystegiae</name>
    <dbReference type="NCBI Taxonomy" id="2579935"/>
    <lineage>
        <taxon>Bacteria</taxon>
        <taxon>Pseudomonadati</taxon>
        <taxon>Pseudomonadota</taxon>
        <taxon>Gammaproteobacteria</taxon>
        <taxon>Enterobacterales</taxon>
        <taxon>Enterobacteriaceae</taxon>
        <taxon>Jejubacter</taxon>
    </lineage>
</organism>
<evidence type="ECO:0000259" key="5">
    <source>
        <dbReference type="Pfam" id="PF00389"/>
    </source>
</evidence>
<dbReference type="InterPro" id="IPR006139">
    <property type="entry name" value="D-isomer_2_OHA_DH_cat_dom"/>
</dbReference>
<feature type="domain" description="D-isomer specific 2-hydroxyacid dehydrogenase NAD-binding" evidence="6">
    <location>
        <begin position="110"/>
        <end position="284"/>
    </location>
</feature>
<dbReference type="SUPFAM" id="SSF51735">
    <property type="entry name" value="NAD(P)-binding Rossmann-fold domains"/>
    <property type="match status" value="1"/>
</dbReference>
<dbReference type="EMBL" id="CP040428">
    <property type="protein sequence ID" value="QCT21300.1"/>
    <property type="molecule type" value="Genomic_DNA"/>
</dbReference>
<dbReference type="SUPFAM" id="SSF52283">
    <property type="entry name" value="Formate/glycerate dehydrogenase catalytic domain-like"/>
    <property type="match status" value="1"/>
</dbReference>
<feature type="domain" description="D-isomer specific 2-hydroxyacid dehydrogenase catalytic" evidence="5">
    <location>
        <begin position="13"/>
        <end position="311"/>
    </location>
</feature>
<dbReference type="InterPro" id="IPR050857">
    <property type="entry name" value="D-2-hydroxyacid_DH"/>
</dbReference>
<keyword evidence="3" id="KW-0520">NAD</keyword>
<evidence type="ECO:0000256" key="3">
    <source>
        <dbReference type="ARBA" id="ARBA00023027"/>
    </source>
</evidence>
<dbReference type="GO" id="GO:0016616">
    <property type="term" value="F:oxidoreductase activity, acting on the CH-OH group of donors, NAD or NADP as acceptor"/>
    <property type="evidence" value="ECO:0007669"/>
    <property type="project" value="InterPro"/>
</dbReference>
<evidence type="ECO:0000313" key="8">
    <source>
        <dbReference type="Proteomes" id="UP000302163"/>
    </source>
</evidence>
<reference evidence="7 8" key="1">
    <citation type="submission" date="2019-05" db="EMBL/GenBank/DDBJ databases">
        <title>Complete genome sequence of Izhakiella calystegiae KSNA2, an endophyte isolated from beach morning glory (Calystegia soldanella).</title>
        <authorList>
            <person name="Jiang L."/>
            <person name="Jeong J.C."/>
            <person name="Kim C.Y."/>
            <person name="Kim D.H."/>
            <person name="Kim S.W."/>
            <person name="Lee j."/>
        </authorList>
    </citation>
    <scope>NUCLEOTIDE SEQUENCE [LARGE SCALE GENOMIC DNA]</scope>
    <source>
        <strain evidence="7 8">KSNA2</strain>
    </source>
</reference>
<protein>
    <submittedName>
        <fullName evidence="7">Hydroxyacid dehydrogenase</fullName>
    </submittedName>
</protein>
<dbReference type="InterPro" id="IPR036291">
    <property type="entry name" value="NAD(P)-bd_dom_sf"/>
</dbReference>
<evidence type="ECO:0000259" key="6">
    <source>
        <dbReference type="Pfam" id="PF02826"/>
    </source>
</evidence>
<dbReference type="Gene3D" id="3.40.50.720">
    <property type="entry name" value="NAD(P)-binding Rossmann-like Domain"/>
    <property type="match status" value="2"/>
</dbReference>
<accession>A0A4P8YKL2</accession>
<proteinExistence type="inferred from homology"/>
<dbReference type="KEGG" id="izh:FEM41_17415"/>
<evidence type="ECO:0000256" key="1">
    <source>
        <dbReference type="ARBA" id="ARBA00005854"/>
    </source>
</evidence>
<dbReference type="GO" id="GO:0051287">
    <property type="term" value="F:NAD binding"/>
    <property type="evidence" value="ECO:0007669"/>
    <property type="project" value="InterPro"/>
</dbReference>
<dbReference type="FunFam" id="3.40.50.720:FF:000203">
    <property type="entry name" value="D-3-phosphoglycerate dehydrogenase (SerA)"/>
    <property type="match status" value="1"/>
</dbReference>
<evidence type="ECO:0000256" key="2">
    <source>
        <dbReference type="ARBA" id="ARBA00023002"/>
    </source>
</evidence>
<dbReference type="Pfam" id="PF02826">
    <property type="entry name" value="2-Hacid_dh_C"/>
    <property type="match status" value="1"/>
</dbReference>
<keyword evidence="8" id="KW-1185">Reference proteome</keyword>
<dbReference type="RefSeq" id="WP_138097456.1">
    <property type="nucleotide sequence ID" value="NZ_CP040428.1"/>
</dbReference>
<dbReference type="PANTHER" id="PTHR42789">
    <property type="entry name" value="D-ISOMER SPECIFIC 2-HYDROXYACID DEHYDROGENASE FAMILY PROTEIN (AFU_ORTHOLOGUE AFUA_6G10090)"/>
    <property type="match status" value="1"/>
</dbReference>
<comment type="similarity">
    <text evidence="1 4">Belongs to the D-isomer specific 2-hydroxyacid dehydrogenase family.</text>
</comment>
<gene>
    <name evidence="7" type="ORF">FEM41_17415</name>
</gene>
<dbReference type="PANTHER" id="PTHR42789:SF1">
    <property type="entry name" value="D-ISOMER SPECIFIC 2-HYDROXYACID DEHYDROGENASE FAMILY PROTEIN (AFU_ORTHOLOGUE AFUA_6G10090)"/>
    <property type="match status" value="1"/>
</dbReference>
<keyword evidence="2 4" id="KW-0560">Oxidoreductase</keyword>
<name>A0A4P8YKL2_9ENTR</name>
<dbReference type="Proteomes" id="UP000302163">
    <property type="component" value="Chromosome"/>
</dbReference>
<dbReference type="InterPro" id="IPR006140">
    <property type="entry name" value="D-isomer_DH_NAD-bd"/>
</dbReference>